<reference evidence="4" key="1">
    <citation type="submission" date="2025-08" db="UniProtKB">
        <authorList>
            <consortium name="RefSeq"/>
        </authorList>
    </citation>
    <scope>IDENTIFICATION</scope>
    <source>
        <tissue evidence="4">Gonad</tissue>
    </source>
</reference>
<evidence type="ECO:0000259" key="2">
    <source>
        <dbReference type="Pfam" id="PF14771"/>
    </source>
</evidence>
<dbReference type="PANTHER" id="PTHR14880:SF2">
    <property type="entry name" value="PROLINE AND SERINE-RICH PROTEIN 1"/>
    <property type="match status" value="1"/>
</dbReference>
<dbReference type="Pfam" id="PF14771">
    <property type="entry name" value="DUF4476"/>
    <property type="match status" value="2"/>
</dbReference>
<feature type="region of interest" description="Disordered" evidence="1">
    <location>
        <begin position="126"/>
        <end position="152"/>
    </location>
</feature>
<sequence>MDATGFKQLQRQIEQATSSKDKLSVLSSSHGNFSANQLVILFQLFPQIHDEVKVTQNLKSRLCPMTCAEAADVLEAVSYSDKMQILEIISRSVTDATSGFKHIEDQFNSPPDKSMAREMLTRANENHTATARERDDLRGPAAASRTQRTDGMDERNFSQLEQKLKSALFIEDKLAVLSQSRGSFSADQVFRVFQTLPQVHDEIKALRTLQGRLCPMTCAEAVGVLEAVPYSDKLKVLDIIASKISDIRTGVEYIEDIFTYSSEKAKVREIISKHGL</sequence>
<proteinExistence type="predicted"/>
<dbReference type="PANTHER" id="PTHR14880">
    <property type="entry name" value="PROLINE AND SERINE-RICH PROTEIN 1"/>
    <property type="match status" value="1"/>
</dbReference>
<evidence type="ECO:0000313" key="4">
    <source>
        <dbReference type="RefSeq" id="XP_019643310.1"/>
    </source>
</evidence>
<dbReference type="InterPro" id="IPR028011">
    <property type="entry name" value="DUF4476"/>
</dbReference>
<dbReference type="RefSeq" id="XP_019643310.1">
    <property type="nucleotide sequence ID" value="XM_019787751.1"/>
</dbReference>
<dbReference type="KEGG" id="bbel:109484482"/>
<evidence type="ECO:0000313" key="3">
    <source>
        <dbReference type="Proteomes" id="UP000515135"/>
    </source>
</evidence>
<dbReference type="InterPro" id="IPR042616">
    <property type="entry name" value="PROSER1"/>
</dbReference>
<dbReference type="AlphaFoldDB" id="A0A6P4ZQ39"/>
<name>A0A6P4ZQ39_BRABE</name>
<protein>
    <submittedName>
        <fullName evidence="4">Uncharacterized protein LOC109484482</fullName>
    </submittedName>
</protein>
<evidence type="ECO:0000256" key="1">
    <source>
        <dbReference type="SAM" id="MobiDB-lite"/>
    </source>
</evidence>
<gene>
    <name evidence="4" type="primary">LOC109484482</name>
</gene>
<organism evidence="3 4">
    <name type="scientific">Branchiostoma belcheri</name>
    <name type="common">Amphioxus</name>
    <dbReference type="NCBI Taxonomy" id="7741"/>
    <lineage>
        <taxon>Eukaryota</taxon>
        <taxon>Metazoa</taxon>
        <taxon>Chordata</taxon>
        <taxon>Cephalochordata</taxon>
        <taxon>Leptocardii</taxon>
        <taxon>Amphioxiformes</taxon>
        <taxon>Branchiostomatidae</taxon>
        <taxon>Branchiostoma</taxon>
    </lineage>
</organism>
<feature type="domain" description="DUF4476" evidence="2">
    <location>
        <begin position="183"/>
        <end position="271"/>
    </location>
</feature>
<feature type="domain" description="DUF4476" evidence="2">
    <location>
        <begin position="30"/>
        <end position="120"/>
    </location>
</feature>
<dbReference type="GeneID" id="109484482"/>
<accession>A0A6P4ZQ39</accession>
<dbReference type="OrthoDB" id="9976386at2759"/>
<dbReference type="Proteomes" id="UP000515135">
    <property type="component" value="Unplaced"/>
</dbReference>
<keyword evidence="3" id="KW-1185">Reference proteome</keyword>